<reference evidence="2 3" key="1">
    <citation type="submission" date="2013-11" db="EMBL/GenBank/DDBJ databases">
        <title>The Genome Sequence of Phytophthora parasitica CJ05E6.</title>
        <authorList>
            <consortium name="The Broad Institute Genomics Platform"/>
            <person name="Russ C."/>
            <person name="Tyler B."/>
            <person name="Panabieres F."/>
            <person name="Shan W."/>
            <person name="Tripathy S."/>
            <person name="Grunwald N."/>
            <person name="Machado M."/>
            <person name="Johnson C.S."/>
            <person name="Arredondo F."/>
            <person name="Hong C."/>
            <person name="Coffey M."/>
            <person name="Young S.K."/>
            <person name="Zeng Q."/>
            <person name="Gargeya S."/>
            <person name="Fitzgerald M."/>
            <person name="Abouelleil A."/>
            <person name="Alvarado L."/>
            <person name="Chapman S.B."/>
            <person name="Gainer-Dewar J."/>
            <person name="Goldberg J."/>
            <person name="Griggs A."/>
            <person name="Gujja S."/>
            <person name="Hansen M."/>
            <person name="Howarth C."/>
            <person name="Imamovic A."/>
            <person name="Ireland A."/>
            <person name="Larimer J."/>
            <person name="McCowan C."/>
            <person name="Murphy C."/>
            <person name="Pearson M."/>
            <person name="Poon T.W."/>
            <person name="Priest M."/>
            <person name="Roberts A."/>
            <person name="Saif S."/>
            <person name="Shea T."/>
            <person name="Sykes S."/>
            <person name="Wortman J."/>
            <person name="Nusbaum C."/>
            <person name="Birren B."/>
        </authorList>
    </citation>
    <scope>NUCLEOTIDE SEQUENCE [LARGE SCALE GENOMIC DNA]</scope>
    <source>
        <strain evidence="2 3">CJ05E6</strain>
    </source>
</reference>
<evidence type="ECO:0000313" key="3">
    <source>
        <dbReference type="Proteomes" id="UP000053864"/>
    </source>
</evidence>
<gene>
    <name evidence="2" type="ORF">L916_06402</name>
</gene>
<evidence type="ECO:0000256" key="1">
    <source>
        <dbReference type="SAM" id="MobiDB-lite"/>
    </source>
</evidence>
<name>W2J8V9_PHYNI</name>
<accession>W2J8V9</accession>
<evidence type="ECO:0000313" key="2">
    <source>
        <dbReference type="EMBL" id="ETL42905.1"/>
    </source>
</evidence>
<sequence length="54" mass="5824">MLSIIRLELTVSALHQKKEIQTDRLPSGEEVGTVVAPVTNKSAKRSTGKDDGSM</sequence>
<proteinExistence type="predicted"/>
<dbReference type="AlphaFoldDB" id="W2J8V9"/>
<dbReference type="EMBL" id="KI672231">
    <property type="protein sequence ID" value="ETL42905.1"/>
    <property type="molecule type" value="Genomic_DNA"/>
</dbReference>
<dbReference type="Proteomes" id="UP000053864">
    <property type="component" value="Unassembled WGS sequence"/>
</dbReference>
<feature type="region of interest" description="Disordered" evidence="1">
    <location>
        <begin position="24"/>
        <end position="54"/>
    </location>
</feature>
<dbReference type="VEuPathDB" id="FungiDB:PPTG_02687"/>
<feature type="non-terminal residue" evidence="2">
    <location>
        <position position="54"/>
    </location>
</feature>
<protein>
    <submittedName>
        <fullName evidence="2">Uncharacterized protein</fullName>
    </submittedName>
</protein>
<organism evidence="2 3">
    <name type="scientific">Phytophthora nicotianae</name>
    <name type="common">Potato buckeye rot agent</name>
    <name type="synonym">Phytophthora parasitica</name>
    <dbReference type="NCBI Taxonomy" id="4792"/>
    <lineage>
        <taxon>Eukaryota</taxon>
        <taxon>Sar</taxon>
        <taxon>Stramenopiles</taxon>
        <taxon>Oomycota</taxon>
        <taxon>Peronosporomycetes</taxon>
        <taxon>Peronosporales</taxon>
        <taxon>Peronosporaceae</taxon>
        <taxon>Phytophthora</taxon>
    </lineage>
</organism>